<feature type="domain" description="Methyltransferase" evidence="2">
    <location>
        <begin position="508"/>
        <end position="600"/>
    </location>
</feature>
<dbReference type="SUPFAM" id="SSF53335">
    <property type="entry name" value="S-adenosyl-L-methionine-dependent methyltransferases"/>
    <property type="match status" value="1"/>
</dbReference>
<dbReference type="Pfam" id="PF13649">
    <property type="entry name" value="Methyltransf_25"/>
    <property type="match status" value="1"/>
</dbReference>
<keyword evidence="1" id="KW-0472">Membrane</keyword>
<sequence>MRLTRWSVLRLQLSKARSDLVPKGAMVFAGAVAIAAVAAGLLLAGDAYLSFEAVLIVAAAAGLAVLALVANWWPTRNGAYPEIELDAHPRLAALVTAAARLAGFDTLPIVRVSHRASLAAWPGRFGRPLLVLGLPLLIGLSERDLHALVVREMLSAKRWRRHENQAVHVLLYHYDEPSLREACRPLRQALWAEARSLVGGERLRDASRAEMYVRGAFGWHLTRYVSAFAHRGGASDLYESFRRQLQDDDLDLLTRTSRRTEELLVLAPEEEDLFGTEPWSVAGQEPGMALRLPGALERRLAKVTSHGLVDQGGFWIAMRPYRLDEIPPEEWRVVGEWWRGLVIEAAANLLGRPATDLDVVELVAGGRADEVVWAHRAQSCPHPTPGVCALVPLFDVALRRKGYVHEHVFAQRVLAGPLGDRVDVVELAAAAERGEPYGILLGVPMTGRDPDEDAIRLAAESLAQGDATGWFERLYAESATGDAIVPWDSRSPHFLLADWGVPGRGRALVVGAGLGDDAEFVAGLGYDTVAFDVSESAVRLAQERFPGSEVRYEVADLLDPPAGWRRAFDLVIEVMTVQALPEPLHARAIARVAEFVGPGGTLLVIASGREESGPVFAPPWPLTPSEIEAFAADGLQIVKVEDLRDGERHRWRAVFHRLP</sequence>
<feature type="transmembrane region" description="Helical" evidence="1">
    <location>
        <begin position="20"/>
        <end position="43"/>
    </location>
</feature>
<comment type="caution">
    <text evidence="3">The sequence shown here is derived from an EMBL/GenBank/DDBJ whole genome shotgun (WGS) entry which is preliminary data.</text>
</comment>
<evidence type="ECO:0000256" key="1">
    <source>
        <dbReference type="SAM" id="Phobius"/>
    </source>
</evidence>
<dbReference type="Proteomes" id="UP001500630">
    <property type="component" value="Unassembled WGS sequence"/>
</dbReference>
<dbReference type="InterPro" id="IPR029063">
    <property type="entry name" value="SAM-dependent_MTases_sf"/>
</dbReference>
<evidence type="ECO:0000313" key="4">
    <source>
        <dbReference type="Proteomes" id="UP001500630"/>
    </source>
</evidence>
<dbReference type="Gene3D" id="3.40.50.150">
    <property type="entry name" value="Vaccinia Virus protein VP39"/>
    <property type="match status" value="1"/>
</dbReference>
<dbReference type="CDD" id="cd02440">
    <property type="entry name" value="AdoMet_MTases"/>
    <property type="match status" value="1"/>
</dbReference>
<keyword evidence="4" id="KW-1185">Reference proteome</keyword>
<organism evidence="3 4">
    <name type="scientific">Nonomuraea rosea</name>
    <dbReference type="NCBI Taxonomy" id="638574"/>
    <lineage>
        <taxon>Bacteria</taxon>
        <taxon>Bacillati</taxon>
        <taxon>Actinomycetota</taxon>
        <taxon>Actinomycetes</taxon>
        <taxon>Streptosporangiales</taxon>
        <taxon>Streptosporangiaceae</taxon>
        <taxon>Nonomuraea</taxon>
    </lineage>
</organism>
<dbReference type="RefSeq" id="WP_345560447.1">
    <property type="nucleotide sequence ID" value="NZ_BAABDQ010000003.1"/>
</dbReference>
<evidence type="ECO:0000259" key="2">
    <source>
        <dbReference type="Pfam" id="PF13649"/>
    </source>
</evidence>
<evidence type="ECO:0000313" key="3">
    <source>
        <dbReference type="EMBL" id="GAA3539955.1"/>
    </source>
</evidence>
<dbReference type="EMBL" id="BAABDQ010000003">
    <property type="protein sequence ID" value="GAA3539955.1"/>
    <property type="molecule type" value="Genomic_DNA"/>
</dbReference>
<gene>
    <name evidence="3" type="ORF">GCM10022419_020010</name>
</gene>
<feature type="transmembrane region" description="Helical" evidence="1">
    <location>
        <begin position="49"/>
        <end position="73"/>
    </location>
</feature>
<reference evidence="4" key="1">
    <citation type="journal article" date="2019" name="Int. J. Syst. Evol. Microbiol.">
        <title>The Global Catalogue of Microorganisms (GCM) 10K type strain sequencing project: providing services to taxonomists for standard genome sequencing and annotation.</title>
        <authorList>
            <consortium name="The Broad Institute Genomics Platform"/>
            <consortium name="The Broad Institute Genome Sequencing Center for Infectious Disease"/>
            <person name="Wu L."/>
            <person name="Ma J."/>
        </authorList>
    </citation>
    <scope>NUCLEOTIDE SEQUENCE [LARGE SCALE GENOMIC DNA]</scope>
    <source>
        <strain evidence="4">JCM 17326</strain>
    </source>
</reference>
<protein>
    <recommendedName>
        <fullName evidence="2">Methyltransferase domain-containing protein</fullName>
    </recommendedName>
</protein>
<keyword evidence="1" id="KW-0812">Transmembrane</keyword>
<name>A0ABP6VRX6_9ACTN</name>
<accession>A0ABP6VRX6</accession>
<dbReference type="InterPro" id="IPR041698">
    <property type="entry name" value="Methyltransf_25"/>
</dbReference>
<proteinExistence type="predicted"/>
<keyword evidence="1" id="KW-1133">Transmembrane helix</keyword>